<evidence type="ECO:0000313" key="6">
    <source>
        <dbReference type="EMBL" id="HIZ35339.1"/>
    </source>
</evidence>
<dbReference type="Pfam" id="PF13407">
    <property type="entry name" value="Peripla_BP_4"/>
    <property type="match status" value="1"/>
</dbReference>
<accession>A0A9D2ECV1</accession>
<dbReference type="PANTHER" id="PTHR46847:SF2">
    <property type="entry name" value="ABC TRANSPORTER SUGAR-BINDING PROTEIN"/>
    <property type="match status" value="1"/>
</dbReference>
<evidence type="ECO:0000313" key="7">
    <source>
        <dbReference type="Proteomes" id="UP000824037"/>
    </source>
</evidence>
<evidence type="ECO:0000256" key="1">
    <source>
        <dbReference type="ARBA" id="ARBA00004196"/>
    </source>
</evidence>
<comment type="similarity">
    <text evidence="2">Belongs to the bacterial solute-binding protein 2 family.</text>
</comment>
<comment type="caution">
    <text evidence="6">The sequence shown here is derived from an EMBL/GenBank/DDBJ whole genome shotgun (WGS) entry which is preliminary data.</text>
</comment>
<organism evidence="6 7">
    <name type="scientific">Candidatus Ruania gallistercoris</name>
    <dbReference type="NCBI Taxonomy" id="2838746"/>
    <lineage>
        <taxon>Bacteria</taxon>
        <taxon>Bacillati</taxon>
        <taxon>Actinomycetota</taxon>
        <taxon>Actinomycetes</taxon>
        <taxon>Micrococcales</taxon>
        <taxon>Ruaniaceae</taxon>
        <taxon>Ruania</taxon>
    </lineage>
</organism>
<dbReference type="InterPro" id="IPR028082">
    <property type="entry name" value="Peripla_BP_I"/>
</dbReference>
<dbReference type="AlphaFoldDB" id="A0A9D2ECV1"/>
<gene>
    <name evidence="6" type="ORF">H9815_06140</name>
</gene>
<reference evidence="6" key="1">
    <citation type="journal article" date="2021" name="PeerJ">
        <title>Extensive microbial diversity within the chicken gut microbiome revealed by metagenomics and culture.</title>
        <authorList>
            <person name="Gilroy R."/>
            <person name="Ravi A."/>
            <person name="Getino M."/>
            <person name="Pursley I."/>
            <person name="Horton D.L."/>
            <person name="Alikhan N.F."/>
            <person name="Baker D."/>
            <person name="Gharbi K."/>
            <person name="Hall N."/>
            <person name="Watson M."/>
            <person name="Adriaenssens E.M."/>
            <person name="Foster-Nyarko E."/>
            <person name="Jarju S."/>
            <person name="Secka A."/>
            <person name="Antonio M."/>
            <person name="Oren A."/>
            <person name="Chaudhuri R.R."/>
            <person name="La Ragione R."/>
            <person name="Hildebrand F."/>
            <person name="Pallen M.J."/>
        </authorList>
    </citation>
    <scope>NUCLEOTIDE SEQUENCE</scope>
    <source>
        <strain evidence="6">ChiGjej4B4-7305</strain>
    </source>
</reference>
<feature type="non-terminal residue" evidence="6">
    <location>
        <position position="275"/>
    </location>
</feature>
<evidence type="ECO:0000259" key="5">
    <source>
        <dbReference type="Pfam" id="PF13407"/>
    </source>
</evidence>
<dbReference type="PROSITE" id="PS51257">
    <property type="entry name" value="PROKAR_LIPOPROTEIN"/>
    <property type="match status" value="1"/>
</dbReference>
<dbReference type="PANTHER" id="PTHR46847">
    <property type="entry name" value="D-ALLOSE-BINDING PERIPLASMIC PROTEIN-RELATED"/>
    <property type="match status" value="1"/>
</dbReference>
<feature type="chain" id="PRO_5039381341" evidence="4">
    <location>
        <begin position="25"/>
        <end position="275"/>
    </location>
</feature>
<dbReference type="GO" id="GO:0030246">
    <property type="term" value="F:carbohydrate binding"/>
    <property type="evidence" value="ECO:0007669"/>
    <property type="project" value="UniProtKB-ARBA"/>
</dbReference>
<dbReference type="SUPFAM" id="SSF53822">
    <property type="entry name" value="Periplasmic binding protein-like I"/>
    <property type="match status" value="1"/>
</dbReference>
<dbReference type="Proteomes" id="UP000824037">
    <property type="component" value="Unassembled WGS sequence"/>
</dbReference>
<name>A0A9D2ECV1_9MICO</name>
<comment type="subcellular location">
    <subcellularLocation>
        <location evidence="1">Cell envelope</location>
    </subcellularLocation>
</comment>
<protein>
    <submittedName>
        <fullName evidence="6">Substrate-binding domain-containing protein</fullName>
    </submittedName>
</protein>
<evidence type="ECO:0000256" key="4">
    <source>
        <dbReference type="SAM" id="SignalP"/>
    </source>
</evidence>
<proteinExistence type="inferred from homology"/>
<reference evidence="6" key="2">
    <citation type="submission" date="2021-04" db="EMBL/GenBank/DDBJ databases">
        <authorList>
            <person name="Gilroy R."/>
        </authorList>
    </citation>
    <scope>NUCLEOTIDE SEQUENCE</scope>
    <source>
        <strain evidence="6">ChiGjej4B4-7305</strain>
    </source>
</reference>
<sequence>MAAKHLKYLSLGAGAALIAGLAACSEGDPGQEEPGEGGGGEIQTVGLMVQDLSNPFFGAMEDALVAAAEPQNIEVNVQDGQQDLNTQNNQIDTFIQQQVDAILINAVDSEGIGPAVQRATDAGIIVVAVDVAAEGAQATVTLDNTAAGTEACTYLFEQIGGSGDILVVDGTPITSVQDRMAGCEAVMEENPDINVVGHQNGDNGRQEALSLTQDMLTANSEIDGIFAINDPSALGATLAAEQAGYTDLVIVGVDASPEAVEALEDEDSMFAGTAK</sequence>
<dbReference type="EMBL" id="DXBY01000101">
    <property type="protein sequence ID" value="HIZ35339.1"/>
    <property type="molecule type" value="Genomic_DNA"/>
</dbReference>
<feature type="domain" description="Periplasmic binding protein" evidence="5">
    <location>
        <begin position="45"/>
        <end position="269"/>
    </location>
</feature>
<dbReference type="GO" id="GO:0030313">
    <property type="term" value="C:cell envelope"/>
    <property type="evidence" value="ECO:0007669"/>
    <property type="project" value="UniProtKB-SubCell"/>
</dbReference>
<evidence type="ECO:0000256" key="2">
    <source>
        <dbReference type="ARBA" id="ARBA00007639"/>
    </source>
</evidence>
<feature type="signal peptide" evidence="4">
    <location>
        <begin position="1"/>
        <end position="24"/>
    </location>
</feature>
<evidence type="ECO:0000256" key="3">
    <source>
        <dbReference type="ARBA" id="ARBA00022729"/>
    </source>
</evidence>
<dbReference type="InterPro" id="IPR025997">
    <property type="entry name" value="SBP_2_dom"/>
</dbReference>
<keyword evidence="3 4" id="KW-0732">Signal</keyword>
<dbReference type="Gene3D" id="3.40.50.2300">
    <property type="match status" value="2"/>
</dbReference>